<dbReference type="GO" id="GO:0009425">
    <property type="term" value="C:bacterial-type flagellum basal body"/>
    <property type="evidence" value="ECO:0007669"/>
    <property type="project" value="UniProtKB-SubCell"/>
</dbReference>
<dbReference type="NCBIfam" id="TIGR00205">
    <property type="entry name" value="fliE"/>
    <property type="match status" value="1"/>
</dbReference>
<keyword evidence="7" id="KW-0282">Flagellum</keyword>
<reference evidence="7 8" key="1">
    <citation type="journal article" date="2016" name="Genome Announc.">
        <title>First Complete Genome Sequence of a Subdivision 6 Acidobacterium Strain.</title>
        <authorList>
            <person name="Huang S."/>
            <person name="Vieira S."/>
            <person name="Bunk B."/>
            <person name="Riedel T."/>
            <person name="Sproer C."/>
            <person name="Overmann J."/>
        </authorList>
    </citation>
    <scope>NUCLEOTIDE SEQUENCE [LARGE SCALE GENOMIC DNA]</scope>
    <source>
        <strain evidence="8">DSM 100886 HEG_-6_39</strain>
    </source>
</reference>
<feature type="region of interest" description="Disordered" evidence="6">
    <location>
        <begin position="16"/>
        <end position="36"/>
    </location>
</feature>
<keyword evidence="8" id="KW-1185">Reference proteome</keyword>
<dbReference type="EMBL" id="CP015136">
    <property type="protein sequence ID" value="AMY10439.1"/>
    <property type="molecule type" value="Genomic_DNA"/>
</dbReference>
<evidence type="ECO:0000256" key="4">
    <source>
        <dbReference type="HAMAP-Rule" id="MF_00724"/>
    </source>
</evidence>
<dbReference type="KEGG" id="abac:LuPra_03669"/>
<comment type="subcellular location">
    <subcellularLocation>
        <location evidence="1 4">Bacterial flagellum basal body</location>
    </subcellularLocation>
</comment>
<keyword evidence="3 4" id="KW-0975">Bacterial flagellum</keyword>
<dbReference type="InterPro" id="IPR001624">
    <property type="entry name" value="FliE"/>
</dbReference>
<dbReference type="PANTHER" id="PTHR34653">
    <property type="match status" value="1"/>
</dbReference>
<dbReference type="GO" id="GO:0005198">
    <property type="term" value="F:structural molecule activity"/>
    <property type="evidence" value="ECO:0007669"/>
    <property type="project" value="UniProtKB-UniRule"/>
</dbReference>
<evidence type="ECO:0000313" key="7">
    <source>
        <dbReference type="EMBL" id="AMY10439.1"/>
    </source>
</evidence>
<evidence type="ECO:0000256" key="6">
    <source>
        <dbReference type="SAM" id="MobiDB-lite"/>
    </source>
</evidence>
<keyword evidence="7" id="KW-0966">Cell projection</keyword>
<accession>A0A143PRJ8</accession>
<dbReference type="PRINTS" id="PR01006">
    <property type="entry name" value="FLGHOOKFLIE"/>
</dbReference>
<dbReference type="Pfam" id="PF02049">
    <property type="entry name" value="FliE"/>
    <property type="match status" value="1"/>
</dbReference>
<proteinExistence type="inferred from homology"/>
<dbReference type="STRING" id="1855912.LuPra_03669"/>
<reference evidence="8" key="2">
    <citation type="submission" date="2016-04" db="EMBL/GenBank/DDBJ databases">
        <title>First Complete Genome Sequence of a Subdivision 6 Acidobacterium.</title>
        <authorList>
            <person name="Huang S."/>
            <person name="Vieira S."/>
            <person name="Bunk B."/>
            <person name="Riedel T."/>
            <person name="Sproeer C."/>
            <person name="Overmann J."/>
        </authorList>
    </citation>
    <scope>NUCLEOTIDE SEQUENCE [LARGE SCALE GENOMIC DNA]</scope>
    <source>
        <strain evidence="8">DSM 100886 HEG_-6_39</strain>
    </source>
</reference>
<comment type="similarity">
    <text evidence="2 4">Belongs to the FliE family.</text>
</comment>
<dbReference type="HAMAP" id="MF_00724">
    <property type="entry name" value="FliE"/>
    <property type="match status" value="1"/>
</dbReference>
<evidence type="ECO:0000256" key="1">
    <source>
        <dbReference type="ARBA" id="ARBA00004117"/>
    </source>
</evidence>
<evidence type="ECO:0000313" key="8">
    <source>
        <dbReference type="Proteomes" id="UP000076079"/>
    </source>
</evidence>
<protein>
    <recommendedName>
        <fullName evidence="4 5">Flagellar hook-basal body complex protein FliE</fullName>
    </recommendedName>
</protein>
<evidence type="ECO:0000256" key="3">
    <source>
        <dbReference type="ARBA" id="ARBA00023143"/>
    </source>
</evidence>
<evidence type="ECO:0000256" key="2">
    <source>
        <dbReference type="ARBA" id="ARBA00009272"/>
    </source>
</evidence>
<dbReference type="GO" id="GO:0003774">
    <property type="term" value="F:cytoskeletal motor activity"/>
    <property type="evidence" value="ECO:0007669"/>
    <property type="project" value="InterPro"/>
</dbReference>
<dbReference type="AlphaFoldDB" id="A0A143PRJ8"/>
<evidence type="ECO:0000256" key="5">
    <source>
        <dbReference type="NCBIfam" id="TIGR00205"/>
    </source>
</evidence>
<name>A0A143PRJ8_LUTPR</name>
<organism evidence="7 8">
    <name type="scientific">Luteitalea pratensis</name>
    <dbReference type="NCBI Taxonomy" id="1855912"/>
    <lineage>
        <taxon>Bacteria</taxon>
        <taxon>Pseudomonadati</taxon>
        <taxon>Acidobacteriota</taxon>
        <taxon>Vicinamibacteria</taxon>
        <taxon>Vicinamibacterales</taxon>
        <taxon>Vicinamibacteraceae</taxon>
        <taxon>Luteitalea</taxon>
    </lineage>
</organism>
<keyword evidence="7" id="KW-0969">Cilium</keyword>
<dbReference type="OrthoDB" id="9812413at2"/>
<dbReference type="PANTHER" id="PTHR34653:SF1">
    <property type="entry name" value="FLAGELLAR HOOK-BASAL BODY COMPLEX PROTEIN FLIE"/>
    <property type="match status" value="1"/>
</dbReference>
<sequence length="104" mass="10798">MSVAIDAITAKVITGIGTTTPSPAAPAGSKDGGESFGASLSRLVGTVEESHNSANAAVNGMINGQLDVHDAMIALQRADLTLQFGVQVRNKLMNAYQEIMRMPV</sequence>
<dbReference type="GO" id="GO:0071973">
    <property type="term" value="P:bacterial-type flagellum-dependent cell motility"/>
    <property type="evidence" value="ECO:0007669"/>
    <property type="project" value="InterPro"/>
</dbReference>
<dbReference type="Proteomes" id="UP000076079">
    <property type="component" value="Chromosome"/>
</dbReference>
<gene>
    <name evidence="4 7" type="primary">fliE</name>
    <name evidence="7" type="ORF">LuPra_03669</name>
</gene>
<dbReference type="PATRIC" id="fig|1813736.3.peg.3878"/>